<keyword evidence="2 5" id="KW-0489">Methyltransferase</keyword>
<name>A0A9E7D4N9_9ACTO</name>
<dbReference type="SUPFAM" id="SSF75217">
    <property type="entry name" value="alpha/beta knot"/>
    <property type="match status" value="1"/>
</dbReference>
<protein>
    <submittedName>
        <fullName evidence="5">RNA methyltransferase</fullName>
    </submittedName>
</protein>
<dbReference type="InterPro" id="IPR029064">
    <property type="entry name" value="Ribosomal_eL30-like_sf"/>
</dbReference>
<dbReference type="InterPro" id="IPR029026">
    <property type="entry name" value="tRNA_m1G_MTases_N"/>
</dbReference>
<evidence type="ECO:0000256" key="3">
    <source>
        <dbReference type="ARBA" id="ARBA00022679"/>
    </source>
</evidence>
<dbReference type="InterPro" id="IPR001537">
    <property type="entry name" value="SpoU_MeTrfase"/>
</dbReference>
<dbReference type="PANTHER" id="PTHR43191">
    <property type="entry name" value="RRNA METHYLTRANSFERASE 3"/>
    <property type="match status" value="1"/>
</dbReference>
<sequence length="272" mass="28831">MSERRNILTDPQSSRVKRVAGLFRRSSRNRHGRYLAEGPQAVREAIKCVPEQVLDLYLTEAAGQRYQDILESAQQANIYLHWVSQAVMEAISTDAQGLVAVMDLAGIRAGADALAQVLKGATQVVVMSETQDPGNAGTIIRVADAAGADAVIMARGCVELTSPKVIRASAGSLYHLPVITGLALDDIISALRDAQLNILAADGAAHLSLFAIEDMLATPVAWLLGNEARGLSRSELNHADAVVAIPIYGKAESLNVATAAAVCLYATARAQH</sequence>
<dbReference type="Pfam" id="PF00588">
    <property type="entry name" value="SpoU_methylase"/>
    <property type="match status" value="1"/>
</dbReference>
<reference evidence="5" key="1">
    <citation type="submission" date="2022-05" db="EMBL/GenBank/DDBJ databases">
        <title>Using nanopore sequencing to obtain complete genomes from saliva samples.</title>
        <authorList>
            <person name="Baker J.L."/>
        </authorList>
    </citation>
    <scope>NUCLEOTIDE SEQUENCE</scope>
    <source>
        <strain evidence="5">JCVI-JB-Ag32</strain>
    </source>
</reference>
<dbReference type="GO" id="GO:0032259">
    <property type="term" value="P:methylation"/>
    <property type="evidence" value="ECO:0007669"/>
    <property type="project" value="UniProtKB-KW"/>
</dbReference>
<dbReference type="AlphaFoldDB" id="A0A9E7D4N9"/>
<gene>
    <name evidence="5" type="ORF">M3I41_06630</name>
</gene>
<dbReference type="InterPro" id="IPR029028">
    <property type="entry name" value="Alpha/beta_knot_MTases"/>
</dbReference>
<organism evidence="5 6">
    <name type="scientific">Actinomyces graevenitzii</name>
    <dbReference type="NCBI Taxonomy" id="55565"/>
    <lineage>
        <taxon>Bacteria</taxon>
        <taxon>Bacillati</taxon>
        <taxon>Actinomycetota</taxon>
        <taxon>Actinomycetes</taxon>
        <taxon>Actinomycetales</taxon>
        <taxon>Actinomycetaceae</taxon>
        <taxon>Actinomyces</taxon>
    </lineage>
</organism>
<feature type="domain" description="RNA 2-O ribose methyltransferase substrate binding" evidence="4">
    <location>
        <begin position="35"/>
        <end position="108"/>
    </location>
</feature>
<dbReference type="EMBL" id="CP097095">
    <property type="protein sequence ID" value="UQF79262.1"/>
    <property type="molecule type" value="Genomic_DNA"/>
</dbReference>
<dbReference type="Proteomes" id="UP000830236">
    <property type="component" value="Chromosome"/>
</dbReference>
<proteinExistence type="inferred from homology"/>
<dbReference type="GO" id="GO:0005737">
    <property type="term" value="C:cytoplasm"/>
    <property type="evidence" value="ECO:0007669"/>
    <property type="project" value="UniProtKB-ARBA"/>
</dbReference>
<comment type="similarity">
    <text evidence="1">Belongs to the class IV-like SAM-binding methyltransferase superfamily. RNA methyltransferase TrmH family.</text>
</comment>
<dbReference type="PANTHER" id="PTHR43191:SF2">
    <property type="entry name" value="RRNA METHYLTRANSFERASE 3, MITOCHONDRIAL"/>
    <property type="match status" value="1"/>
</dbReference>
<evidence type="ECO:0000313" key="5">
    <source>
        <dbReference type="EMBL" id="UQF79262.1"/>
    </source>
</evidence>
<evidence type="ECO:0000313" key="6">
    <source>
        <dbReference type="Proteomes" id="UP000830236"/>
    </source>
</evidence>
<dbReference type="InterPro" id="IPR013123">
    <property type="entry name" value="SpoU_subst-bd"/>
</dbReference>
<dbReference type="GO" id="GO:0006396">
    <property type="term" value="P:RNA processing"/>
    <property type="evidence" value="ECO:0007669"/>
    <property type="project" value="InterPro"/>
</dbReference>
<dbReference type="Pfam" id="PF08032">
    <property type="entry name" value="SpoU_sub_bind"/>
    <property type="match status" value="1"/>
</dbReference>
<dbReference type="SMART" id="SM00967">
    <property type="entry name" value="SpoU_sub_bind"/>
    <property type="match status" value="1"/>
</dbReference>
<keyword evidence="3" id="KW-0808">Transferase</keyword>
<dbReference type="Gene3D" id="3.40.1280.10">
    <property type="match status" value="1"/>
</dbReference>
<evidence type="ECO:0000256" key="1">
    <source>
        <dbReference type="ARBA" id="ARBA00007228"/>
    </source>
</evidence>
<dbReference type="GO" id="GO:0008173">
    <property type="term" value="F:RNA methyltransferase activity"/>
    <property type="evidence" value="ECO:0007669"/>
    <property type="project" value="InterPro"/>
</dbReference>
<dbReference type="CDD" id="cd18095">
    <property type="entry name" value="SpoU-like_rRNA-MTase"/>
    <property type="match status" value="1"/>
</dbReference>
<dbReference type="SUPFAM" id="SSF55315">
    <property type="entry name" value="L30e-like"/>
    <property type="match status" value="1"/>
</dbReference>
<dbReference type="InterPro" id="IPR051259">
    <property type="entry name" value="rRNA_Methyltransferase"/>
</dbReference>
<dbReference type="Gene3D" id="3.30.1330.30">
    <property type="match status" value="1"/>
</dbReference>
<dbReference type="GO" id="GO:0003723">
    <property type="term" value="F:RNA binding"/>
    <property type="evidence" value="ECO:0007669"/>
    <property type="project" value="InterPro"/>
</dbReference>
<evidence type="ECO:0000259" key="4">
    <source>
        <dbReference type="SMART" id="SM00967"/>
    </source>
</evidence>
<evidence type="ECO:0000256" key="2">
    <source>
        <dbReference type="ARBA" id="ARBA00022603"/>
    </source>
</evidence>
<dbReference type="KEGG" id="agh:M3I41_06630"/>
<accession>A0A9E7D4N9</accession>